<evidence type="ECO:0000256" key="1">
    <source>
        <dbReference type="ARBA" id="ARBA00022741"/>
    </source>
</evidence>
<dbReference type="Gene3D" id="3.30.200.20">
    <property type="entry name" value="Phosphorylase Kinase, domain 1"/>
    <property type="match status" value="1"/>
</dbReference>
<dbReference type="EMBL" id="PTQZ01000053">
    <property type="protein sequence ID" value="PQA47987.1"/>
    <property type="molecule type" value="Genomic_DNA"/>
</dbReference>
<keyword evidence="5" id="KW-1185">Reference proteome</keyword>
<evidence type="ECO:0000313" key="4">
    <source>
        <dbReference type="EMBL" id="PQA47987.1"/>
    </source>
</evidence>
<dbReference type="PANTHER" id="PTHR33540">
    <property type="entry name" value="TRNA THREONYLCARBAMOYLADENOSINE BIOSYNTHESIS PROTEIN TSAE"/>
    <property type="match status" value="1"/>
</dbReference>
<dbReference type="Pfam" id="PF01636">
    <property type="entry name" value="APH"/>
    <property type="match status" value="1"/>
</dbReference>
<reference evidence="5" key="1">
    <citation type="submission" date="2018-02" db="EMBL/GenBank/DDBJ databases">
        <title>Genome sequencing of Solimonas sp. HR-BB.</title>
        <authorList>
            <person name="Lee Y."/>
            <person name="Jeon C.O."/>
        </authorList>
    </citation>
    <scope>NUCLEOTIDE SEQUENCE [LARGE SCALE GENOMIC DNA]</scope>
    <source>
        <strain evidence="5">HR-E</strain>
    </source>
</reference>
<organism evidence="4 5">
    <name type="scientific">Amnimonas aquatica</name>
    <dbReference type="NCBI Taxonomy" id="2094561"/>
    <lineage>
        <taxon>Bacteria</taxon>
        <taxon>Pseudomonadati</taxon>
        <taxon>Pseudomonadota</taxon>
        <taxon>Gammaproteobacteria</taxon>
        <taxon>Moraxellales</taxon>
        <taxon>Moraxellaceae</taxon>
        <taxon>Amnimonas</taxon>
    </lineage>
</organism>
<dbReference type="RefSeq" id="WP_105191560.1">
    <property type="nucleotide sequence ID" value="NZ_PTQZ01000053.1"/>
</dbReference>
<dbReference type="Proteomes" id="UP000243900">
    <property type="component" value="Unassembled WGS sequence"/>
</dbReference>
<gene>
    <name evidence="4" type="ORF">C5O18_03660</name>
</gene>
<keyword evidence="4" id="KW-0808">Transferase</keyword>
<dbReference type="GO" id="GO:0016740">
    <property type="term" value="F:transferase activity"/>
    <property type="evidence" value="ECO:0007669"/>
    <property type="project" value="UniProtKB-KW"/>
</dbReference>
<feature type="domain" description="Aminoglycoside phosphotransferase" evidence="3">
    <location>
        <begin position="32"/>
        <end position="244"/>
    </location>
</feature>
<name>A0A2P6ATM2_9GAMM</name>
<dbReference type="InterPro" id="IPR002575">
    <property type="entry name" value="Aminoglycoside_PTrfase"/>
</dbReference>
<evidence type="ECO:0000259" key="3">
    <source>
        <dbReference type="Pfam" id="PF01636"/>
    </source>
</evidence>
<keyword evidence="1" id="KW-0547">Nucleotide-binding</keyword>
<dbReference type="OrthoDB" id="9809275at2"/>
<dbReference type="SUPFAM" id="SSF56112">
    <property type="entry name" value="Protein kinase-like (PK-like)"/>
    <property type="match status" value="1"/>
</dbReference>
<evidence type="ECO:0000256" key="2">
    <source>
        <dbReference type="ARBA" id="ARBA00022840"/>
    </source>
</evidence>
<evidence type="ECO:0000313" key="5">
    <source>
        <dbReference type="Proteomes" id="UP000243900"/>
    </source>
</evidence>
<accession>A0A2P6ATM2</accession>
<dbReference type="AlphaFoldDB" id="A0A2P6ATM2"/>
<dbReference type="PANTHER" id="PTHR33540:SF1">
    <property type="entry name" value="N-ACETYLMURAMATE_N-ACETYLGLUCOSAMINE KINASE"/>
    <property type="match status" value="1"/>
</dbReference>
<comment type="caution">
    <text evidence="4">The sequence shown here is derived from an EMBL/GenBank/DDBJ whole genome shotgun (WGS) entry which is preliminary data.</text>
</comment>
<dbReference type="Gene3D" id="3.90.1200.10">
    <property type="match status" value="1"/>
</dbReference>
<dbReference type="GO" id="GO:0005524">
    <property type="term" value="F:ATP binding"/>
    <property type="evidence" value="ECO:0007669"/>
    <property type="project" value="UniProtKB-KW"/>
</dbReference>
<protein>
    <submittedName>
        <fullName evidence="4">Aminoglycoside phosphotransferase</fullName>
    </submittedName>
</protein>
<dbReference type="InterPro" id="IPR011009">
    <property type="entry name" value="Kinase-like_dom_sf"/>
</dbReference>
<sequence>MTADSRAQHLGEWTRTWLARQPGWPQPAGPLEVVSGDASFRRYFRQPLAQGSLIAVDAPVEKEDCRPFVAIAGALHRHGLCVPEVLAWSSQEGFMLLSDLGDTLLRSELGEASASTLYGAAMTALVQMQSCPPPADYFLPRYDRDRLLTEMRLLTEWFVPRYLGVTLTEAQAADAEQQFALIADAVLAQPAVFVHRDYHSRNLMLTPSGELGIIDFQDAVTGPVTYDLVSLLRDAYVSWPAADVRRWALQCREEQIAAGLLAADVDARTYLAWFDWMAAQRHLKVVGIFARLSLRDGKHGYLDDIPLVYRYLLDEVAGHEALRPLHQLLLALLPAYLAKHPAAAGLLGDALPAATAGQG</sequence>
<proteinExistence type="predicted"/>
<keyword evidence="2" id="KW-0067">ATP-binding</keyword>